<keyword evidence="1" id="KW-1133">Transmembrane helix</keyword>
<protein>
    <submittedName>
        <fullName evidence="2">Uncharacterized protein</fullName>
    </submittedName>
</protein>
<gene>
    <name evidence="2" type="ORF">X975_02975</name>
</gene>
<evidence type="ECO:0000313" key="2">
    <source>
        <dbReference type="EMBL" id="KFM64676.1"/>
    </source>
</evidence>
<proteinExistence type="predicted"/>
<sequence length="33" mass="3849">MQSIFLTVIILELCLFCCDIIRILLYFKELGAL</sequence>
<feature type="non-terminal residue" evidence="2">
    <location>
        <position position="33"/>
    </location>
</feature>
<keyword evidence="1" id="KW-0812">Transmembrane</keyword>
<keyword evidence="1" id="KW-0472">Membrane</keyword>
<feature type="transmembrane region" description="Helical" evidence="1">
    <location>
        <begin position="6"/>
        <end position="27"/>
    </location>
</feature>
<reference evidence="2 3" key="1">
    <citation type="submission" date="2013-11" db="EMBL/GenBank/DDBJ databases">
        <title>Genome sequencing of Stegodyphus mimosarum.</title>
        <authorList>
            <person name="Bechsgaard J."/>
        </authorList>
    </citation>
    <scope>NUCLEOTIDE SEQUENCE [LARGE SCALE GENOMIC DNA]</scope>
</reference>
<dbReference type="AlphaFoldDB" id="A0A087THT7"/>
<dbReference type="EMBL" id="KK115285">
    <property type="protein sequence ID" value="KFM64676.1"/>
    <property type="molecule type" value="Genomic_DNA"/>
</dbReference>
<evidence type="ECO:0000256" key="1">
    <source>
        <dbReference type="SAM" id="Phobius"/>
    </source>
</evidence>
<dbReference type="Proteomes" id="UP000054359">
    <property type="component" value="Unassembled WGS sequence"/>
</dbReference>
<organism evidence="2 3">
    <name type="scientific">Stegodyphus mimosarum</name>
    <name type="common">African social velvet spider</name>
    <dbReference type="NCBI Taxonomy" id="407821"/>
    <lineage>
        <taxon>Eukaryota</taxon>
        <taxon>Metazoa</taxon>
        <taxon>Ecdysozoa</taxon>
        <taxon>Arthropoda</taxon>
        <taxon>Chelicerata</taxon>
        <taxon>Arachnida</taxon>
        <taxon>Araneae</taxon>
        <taxon>Araneomorphae</taxon>
        <taxon>Entelegynae</taxon>
        <taxon>Eresoidea</taxon>
        <taxon>Eresidae</taxon>
        <taxon>Stegodyphus</taxon>
    </lineage>
</organism>
<accession>A0A087THT7</accession>
<evidence type="ECO:0000313" key="3">
    <source>
        <dbReference type="Proteomes" id="UP000054359"/>
    </source>
</evidence>
<keyword evidence="3" id="KW-1185">Reference proteome</keyword>
<name>A0A087THT7_STEMI</name>